<reference evidence="2" key="1">
    <citation type="journal article" date="2014" name="Front. Microbiol.">
        <title>High frequency of phylogenetically diverse reductive dehalogenase-homologous genes in deep subseafloor sedimentary metagenomes.</title>
        <authorList>
            <person name="Kawai M."/>
            <person name="Futagami T."/>
            <person name="Toyoda A."/>
            <person name="Takaki Y."/>
            <person name="Nishi S."/>
            <person name="Hori S."/>
            <person name="Arai W."/>
            <person name="Tsubouchi T."/>
            <person name="Morono Y."/>
            <person name="Uchiyama I."/>
            <person name="Ito T."/>
            <person name="Fujiyama A."/>
            <person name="Inagaki F."/>
            <person name="Takami H."/>
        </authorList>
    </citation>
    <scope>NUCLEOTIDE SEQUENCE</scope>
    <source>
        <strain evidence="2">Expedition CK06-06</strain>
    </source>
</reference>
<keyword evidence="1" id="KW-0472">Membrane</keyword>
<organism evidence="2">
    <name type="scientific">marine sediment metagenome</name>
    <dbReference type="NCBI Taxonomy" id="412755"/>
    <lineage>
        <taxon>unclassified sequences</taxon>
        <taxon>metagenomes</taxon>
        <taxon>ecological metagenomes</taxon>
    </lineage>
</organism>
<evidence type="ECO:0000313" key="2">
    <source>
        <dbReference type="EMBL" id="GAJ24693.1"/>
    </source>
</evidence>
<dbReference type="EMBL" id="BARW01036137">
    <property type="protein sequence ID" value="GAJ24693.1"/>
    <property type="molecule type" value="Genomic_DNA"/>
</dbReference>
<keyword evidence="1" id="KW-1133">Transmembrane helix</keyword>
<comment type="caution">
    <text evidence="2">The sequence shown here is derived from an EMBL/GenBank/DDBJ whole genome shotgun (WGS) entry which is preliminary data.</text>
</comment>
<protein>
    <submittedName>
        <fullName evidence="2">Uncharacterized protein</fullName>
    </submittedName>
</protein>
<accession>X1V4H8</accession>
<sequence>ITDIKAMQAGFLLPAQDTLMVYLSYSEVGQTDFIFVVALPFMASLHYLRRFGKDHFLAKVLGEAET</sequence>
<evidence type="ECO:0000256" key="1">
    <source>
        <dbReference type="SAM" id="Phobius"/>
    </source>
</evidence>
<name>X1V4H8_9ZZZZ</name>
<feature type="transmembrane region" description="Helical" evidence="1">
    <location>
        <begin position="28"/>
        <end position="48"/>
    </location>
</feature>
<feature type="non-terminal residue" evidence="2">
    <location>
        <position position="1"/>
    </location>
</feature>
<proteinExistence type="predicted"/>
<keyword evidence="1" id="KW-0812">Transmembrane</keyword>
<dbReference type="AlphaFoldDB" id="X1V4H8"/>
<gene>
    <name evidence="2" type="ORF">S12H4_56179</name>
</gene>